<sequence length="748" mass="79966">MALVVQASVVVPVTLVPGIAGANHGADAEWSATSDMFAPNDFRAAPYLGNGRIGTMLPPSGGGYHDYGDTARTAYPLQQPRYTGTYLAGFYAQAAPSPQYTQVIAALPAWSGFTVGVTGHQYYADVDPAAVHGYRQTLDYRTATATTQVTWAPDREHRVRLRYDTFVSRSRPDLAVQRLTLTPDFSGDLEVTDLIDTAAARRVSPVTAFADPARKQSVAGVRADGSADTAFVVSAVDTPQRTATAALPGTSGIRYTTPVTESGSYIFTKYVGISSTDYGPDPQAAATTAAESGRAEGYDAEYSTHTAAWDQLWQKGIDTPGRDDYTRWVHAALYSVLASVRAGERWAVQPAGLSSDDYGGMTFWDADTWIFPTLLALYPDLARTIVDFRGAALATARANARGYGLPGALYPWNDGPAQRCASPTVCGLTEEHLHNEIALAQWQYYTATGDRHWLHTRGAPVITAIADYLTARIGPKMPDGKYHYVPAAGADEYVPLSVDNALTNGGVMNTMRIAAHAAGLAGLPVDPRWADIAANMAMPPDIAPGVPAEYLGYAGAPIKQADTVLLSYPFSYAAPGYSPVDTLHYYFDRTDPGGPNMSNAVGAILSAEYDPCRTQYYLDQSVQPYVRGPYSFQSEARGERSGANTIGQAAWIFVTGAAGFLQGLLYAPTGLRWTDASPRLNPMLPNGFPHGMTIRGLSVGASTITVRIAPDTTTLTLTSGDPITFDTPAGPKTVTSTRPLRIPTRSAC</sequence>
<reference evidence="3 4" key="1">
    <citation type="submission" date="2021-06" db="EMBL/GenBank/DDBJ databases">
        <title>Actinomycetes sequencing.</title>
        <authorList>
            <person name="Shan Q."/>
        </authorList>
    </citation>
    <scope>NUCLEOTIDE SEQUENCE [LARGE SCALE GENOMIC DNA]</scope>
    <source>
        <strain evidence="3 4">NEAU-G5</strain>
    </source>
</reference>
<evidence type="ECO:0000259" key="2">
    <source>
        <dbReference type="Pfam" id="PF03636"/>
    </source>
</evidence>
<protein>
    <submittedName>
        <fullName evidence="3">Uncharacterized protein</fullName>
    </submittedName>
</protein>
<dbReference type="SUPFAM" id="SSF74650">
    <property type="entry name" value="Galactose mutarotase-like"/>
    <property type="match status" value="1"/>
</dbReference>
<keyword evidence="4" id="KW-1185">Reference proteome</keyword>
<dbReference type="Pfam" id="PF03632">
    <property type="entry name" value="Glyco_hydro_65m"/>
    <property type="match status" value="1"/>
</dbReference>
<evidence type="ECO:0000313" key="3">
    <source>
        <dbReference type="EMBL" id="MBU3062433.1"/>
    </source>
</evidence>
<dbReference type="InterPro" id="IPR008928">
    <property type="entry name" value="6-hairpin_glycosidase_sf"/>
</dbReference>
<dbReference type="InterPro" id="IPR011013">
    <property type="entry name" value="Gal_mutarotase_sf_dom"/>
</dbReference>
<dbReference type="SUPFAM" id="SSF48208">
    <property type="entry name" value="Six-hairpin glycosidases"/>
    <property type="match status" value="1"/>
</dbReference>
<organism evidence="3 4">
    <name type="scientific">Nocardia albiluteola</name>
    <dbReference type="NCBI Taxonomy" id="2842303"/>
    <lineage>
        <taxon>Bacteria</taxon>
        <taxon>Bacillati</taxon>
        <taxon>Actinomycetota</taxon>
        <taxon>Actinomycetes</taxon>
        <taxon>Mycobacteriales</taxon>
        <taxon>Nocardiaceae</taxon>
        <taxon>Nocardia</taxon>
    </lineage>
</organism>
<dbReference type="Gene3D" id="1.50.10.10">
    <property type="match status" value="1"/>
</dbReference>
<dbReference type="InterPro" id="IPR005196">
    <property type="entry name" value="Glyco_hydro_65_N"/>
</dbReference>
<feature type="domain" description="Glycoside hydrolase family 65 N-terminal" evidence="2">
    <location>
        <begin position="46"/>
        <end position="276"/>
    </location>
</feature>
<dbReference type="Proteomes" id="UP000733379">
    <property type="component" value="Unassembled WGS sequence"/>
</dbReference>
<comment type="caution">
    <text evidence="3">The sequence shown here is derived from an EMBL/GenBank/DDBJ whole genome shotgun (WGS) entry which is preliminary data.</text>
</comment>
<dbReference type="PANTHER" id="PTHR11051:SF8">
    <property type="entry name" value="PROTEIN-GLUCOSYLGALACTOSYLHYDROXYLYSINE GLUCOSIDASE"/>
    <property type="match status" value="1"/>
</dbReference>
<dbReference type="PANTHER" id="PTHR11051">
    <property type="entry name" value="GLYCOSYL HYDROLASE-RELATED"/>
    <property type="match status" value="1"/>
</dbReference>
<proteinExistence type="predicted"/>
<feature type="domain" description="Glycoside hydrolase family 65 central catalytic" evidence="1">
    <location>
        <begin position="332"/>
        <end position="518"/>
    </location>
</feature>
<dbReference type="InterPro" id="IPR012341">
    <property type="entry name" value="6hp_glycosidase-like_sf"/>
</dbReference>
<dbReference type="Gene3D" id="2.70.98.40">
    <property type="entry name" value="Glycoside hydrolase, family 65, N-terminal domain"/>
    <property type="match status" value="1"/>
</dbReference>
<dbReference type="InterPro" id="IPR005195">
    <property type="entry name" value="Glyco_hydro_65_M"/>
</dbReference>
<dbReference type="InterPro" id="IPR037018">
    <property type="entry name" value="GH65_N"/>
</dbReference>
<name>A0ABS6AWL8_9NOCA</name>
<dbReference type="RefSeq" id="WP_215917279.1">
    <property type="nucleotide sequence ID" value="NZ_JAHKNI010000003.1"/>
</dbReference>
<dbReference type="EMBL" id="JAHKNI010000003">
    <property type="protein sequence ID" value="MBU3062433.1"/>
    <property type="molecule type" value="Genomic_DNA"/>
</dbReference>
<gene>
    <name evidence="3" type="ORF">KO481_12985</name>
</gene>
<evidence type="ECO:0000313" key="4">
    <source>
        <dbReference type="Proteomes" id="UP000733379"/>
    </source>
</evidence>
<accession>A0ABS6AWL8</accession>
<evidence type="ECO:0000259" key="1">
    <source>
        <dbReference type="Pfam" id="PF03632"/>
    </source>
</evidence>
<dbReference type="Pfam" id="PF03636">
    <property type="entry name" value="Glyco_hydro_65N"/>
    <property type="match status" value="1"/>
</dbReference>